<evidence type="ECO:0000313" key="2">
    <source>
        <dbReference type="EMBL" id="CAK0848707.1"/>
    </source>
</evidence>
<sequence>MATFAQVFFQVMKDALRPLVDAGVAGARELARAGLHAGASWALLPSCPSVPPCPLCPAAPPCPACPGCHCACGKAPDGPGAPGGGGGEPAWVGASEAVPQCDALAAAVREVAEQSTVCHDAGWLCVAALVLGLVLGSLLTRVWSASSEGDGAGAAARLIPGCRVMVRYAEDDFWHERILLYPAASDVEGGACWVVLTPDGDVYIEELEGGSPDDSPVEWQIVARDLRLPPGLGRPCRFGEDQPGELRALYRRAYAASTADARARGLQLPVPQMIRTQQGRDVTVEDAFGRNFFGGRRVTGKQGVPAAGGALADGTSVPGDQEEDDGDALADPAVPTSVGGAVTPPPPGHFWRAAEPDSSRPIEVGDWVGTPSLALHERGLFEVAPGRAIVVHLTALDKDAFVASLRAGARGRGREWRDVVDSCEEEPFGGFPVAGPRSTSRCLEFLRRRHTPTDHHLMFKTTARLQTEQWGVQEHEQLMKYLELAGTYDQLDLSNCAFAEAILRRAQTIEWAYHDRLREADSSSSKDKMSPEEFAAFSGFSKAGDLLMVAPQLLEYVKTQVEKDAAIMKNIRKAPAEGAACRSVRRRLLRRDAVVQECNRVIGALNDLAGRPQAPGAPGLAERLPHRLVRERVRRAAVELGPPPPDLTPAGALRELRGAGVHEDLDSPAVSFDDSLVSLPGAGNAPVPLGQLLQDVGDFDVEASMHEQLLRTEEAESGLLAAPRQPYMDTILRGDPRVYSRLVKRLADAGMVTYTDTPRERCGLFFVRKKSGKQRMVVDCRRANCLFRRPASVALAAGSSLGELAVPEGKGLYVGHVGTCDAFYHFGLPEAFRDYFALPSVKAGDVGMVRLRGRPLQPGSRVWPVLAVLPMGWSHALYWCQTIHRSIVSSIPELRSVRRAVTLVNAALTQKGLPTHEVRMCDHNADILGWEIRGRECEIRPKRSRLWRLRLALDCLVSRNAVDPRDVEPVLGHCTFVALLCREHLSIFNSVYSFVRRLRHCTAVPLWESVRWGLNTFSSLLGMISRSMLVAWSPTVMRGDASFWGFGLVSKGFNEDLVGSVGGFSERWRFLEGSNVQSRAWAGVGEGPLESSKEFQDIVGSEEACINARQSAVSRLPAEFREEGWAVVGSHMWGGPPDNIVEGEARALAFGVKHICRSTASFGRHHFLLSDSLSSVLALSKGRSSAPGVCGALRAVAAHVAATGLRLAARWLPSEWNFAYGPSRGLRHAGYARGGGGGADAEATSDGGGP</sequence>
<feature type="region of interest" description="Disordered" evidence="1">
    <location>
        <begin position="302"/>
        <end position="334"/>
    </location>
</feature>
<gene>
    <name evidence="2" type="ORF">PCOR1329_LOCUS41596</name>
</gene>
<comment type="caution">
    <text evidence="2">The sequence shown here is derived from an EMBL/GenBank/DDBJ whole genome shotgun (WGS) entry which is preliminary data.</text>
</comment>
<organism evidence="2 3">
    <name type="scientific">Prorocentrum cordatum</name>
    <dbReference type="NCBI Taxonomy" id="2364126"/>
    <lineage>
        <taxon>Eukaryota</taxon>
        <taxon>Sar</taxon>
        <taxon>Alveolata</taxon>
        <taxon>Dinophyceae</taxon>
        <taxon>Prorocentrales</taxon>
        <taxon>Prorocentraceae</taxon>
        <taxon>Prorocentrum</taxon>
    </lineage>
</organism>
<name>A0ABN9TRH7_9DINO</name>
<protein>
    <recommendedName>
        <fullName evidence="4">RNase H type-1 domain-containing protein</fullName>
    </recommendedName>
</protein>
<evidence type="ECO:0000256" key="1">
    <source>
        <dbReference type="SAM" id="MobiDB-lite"/>
    </source>
</evidence>
<dbReference type="InterPro" id="IPR043502">
    <property type="entry name" value="DNA/RNA_pol_sf"/>
</dbReference>
<evidence type="ECO:0008006" key="4">
    <source>
        <dbReference type="Google" id="ProtNLM"/>
    </source>
</evidence>
<proteinExistence type="predicted"/>
<accession>A0ABN9TRH7</accession>
<reference evidence="2" key="1">
    <citation type="submission" date="2023-10" db="EMBL/GenBank/DDBJ databases">
        <authorList>
            <person name="Chen Y."/>
            <person name="Shah S."/>
            <person name="Dougan E. K."/>
            <person name="Thang M."/>
            <person name="Chan C."/>
        </authorList>
    </citation>
    <scope>NUCLEOTIDE SEQUENCE [LARGE SCALE GENOMIC DNA]</scope>
</reference>
<dbReference type="Proteomes" id="UP001189429">
    <property type="component" value="Unassembled WGS sequence"/>
</dbReference>
<dbReference type="EMBL" id="CAUYUJ010015003">
    <property type="protein sequence ID" value="CAK0848707.1"/>
    <property type="molecule type" value="Genomic_DNA"/>
</dbReference>
<dbReference type="SUPFAM" id="SSF56672">
    <property type="entry name" value="DNA/RNA polymerases"/>
    <property type="match status" value="1"/>
</dbReference>
<keyword evidence="3" id="KW-1185">Reference proteome</keyword>
<evidence type="ECO:0000313" key="3">
    <source>
        <dbReference type="Proteomes" id="UP001189429"/>
    </source>
</evidence>